<evidence type="ECO:0000313" key="8">
    <source>
        <dbReference type="EMBL" id="MDY0872947.1"/>
    </source>
</evidence>
<dbReference type="SUPFAM" id="SSF52218">
    <property type="entry name" value="Flavoproteins"/>
    <property type="match status" value="1"/>
</dbReference>
<dbReference type="Pfam" id="PF02525">
    <property type="entry name" value="Flavodoxin_2"/>
    <property type="match status" value="1"/>
</dbReference>
<dbReference type="PANTHER" id="PTHR43741:SF4">
    <property type="entry name" value="FMN-DEPENDENT NADH:QUINONE OXIDOREDUCTASE"/>
    <property type="match status" value="1"/>
</dbReference>
<sequence>MKVLQIDSSPLGEASASRQLTAAAAAGLLRANPAASLTHRDLSVTTPAHLSGEILAALGGADTSGNPELQKQVALGEELITEFLAADVIIIGAPMYNFSIPSQLKAWIDRIARAGRTFRYTETGPVGLVTGKRVIIASSRGSVFAGDAAHEDGWRHAMDFQEDYLKRVLGFLGVTDVEIVRAEGLGISPASREQSIAKARQQIAERFDAVAA</sequence>
<protein>
    <recommendedName>
        <fullName evidence="6">FMN dependent NADH:quinone oxidoreductase</fullName>
        <ecNumber evidence="6">1.6.5.-</ecNumber>
    </recommendedName>
    <alternativeName>
        <fullName evidence="6">Azo-dye reductase</fullName>
    </alternativeName>
    <alternativeName>
        <fullName evidence="6">FMN-dependent NADH-azo compound oxidoreductase</fullName>
    </alternativeName>
    <alternativeName>
        <fullName evidence="6">FMN-dependent NADH-azoreductase</fullName>
        <ecNumber evidence="6">1.7.1.17</ecNumber>
    </alternativeName>
</protein>
<feature type="binding site" evidence="6">
    <location>
        <begin position="95"/>
        <end position="98"/>
    </location>
    <ligand>
        <name>FMN</name>
        <dbReference type="ChEBI" id="CHEBI:58210"/>
    </ligand>
</feature>
<dbReference type="EC" id="1.6.5.-" evidence="6"/>
<evidence type="ECO:0000259" key="7">
    <source>
        <dbReference type="Pfam" id="PF02525"/>
    </source>
</evidence>
<evidence type="ECO:0000256" key="3">
    <source>
        <dbReference type="ARBA" id="ARBA00023002"/>
    </source>
</evidence>
<evidence type="ECO:0000256" key="6">
    <source>
        <dbReference type="HAMAP-Rule" id="MF_01216"/>
    </source>
</evidence>
<dbReference type="InterPro" id="IPR050104">
    <property type="entry name" value="FMN-dep_NADH:Q_OxRdtase_AzoR1"/>
</dbReference>
<comment type="similarity">
    <text evidence="6">Belongs to the azoreductase type 1 family.</text>
</comment>
<dbReference type="EMBL" id="JAXCLX010000002">
    <property type="protein sequence ID" value="MDY0872947.1"/>
    <property type="molecule type" value="Genomic_DNA"/>
</dbReference>
<accession>A0ABU5E0X8</accession>
<comment type="subunit">
    <text evidence="6">Homodimer.</text>
</comment>
<dbReference type="InterPro" id="IPR003680">
    <property type="entry name" value="Flavodoxin_fold"/>
</dbReference>
<keyword evidence="9" id="KW-1185">Reference proteome</keyword>
<name>A0ABU5E0X8_9PROT</name>
<keyword evidence="3 6" id="KW-0560">Oxidoreductase</keyword>
<comment type="caution">
    <text evidence="8">The sequence shown here is derived from an EMBL/GenBank/DDBJ whole genome shotgun (WGS) entry which is preliminary data.</text>
</comment>
<evidence type="ECO:0000256" key="5">
    <source>
        <dbReference type="ARBA" id="ARBA00048542"/>
    </source>
</evidence>
<keyword evidence="2 6" id="KW-0288">FMN</keyword>
<comment type="catalytic activity">
    <reaction evidence="5">
        <text>N,N-dimethyl-1,4-phenylenediamine + anthranilate + 2 NAD(+) = 2-(4-dimethylaminophenyl)diazenylbenzoate + 2 NADH + 2 H(+)</text>
        <dbReference type="Rhea" id="RHEA:55872"/>
        <dbReference type="ChEBI" id="CHEBI:15378"/>
        <dbReference type="ChEBI" id="CHEBI:15783"/>
        <dbReference type="ChEBI" id="CHEBI:16567"/>
        <dbReference type="ChEBI" id="CHEBI:57540"/>
        <dbReference type="ChEBI" id="CHEBI:57945"/>
        <dbReference type="ChEBI" id="CHEBI:71579"/>
        <dbReference type="EC" id="1.7.1.17"/>
    </reaction>
    <physiologicalReaction direction="right-to-left" evidence="5">
        <dbReference type="Rhea" id="RHEA:55874"/>
    </physiologicalReaction>
</comment>
<comment type="function">
    <text evidence="6">Also exhibits azoreductase activity. Catalyzes the reductive cleavage of the azo bond in aromatic azo compounds to the corresponding amines.</text>
</comment>
<comment type="function">
    <text evidence="6">Quinone reductase that provides resistance to thiol-specific stress caused by electrophilic quinones.</text>
</comment>
<evidence type="ECO:0000256" key="2">
    <source>
        <dbReference type="ARBA" id="ARBA00022643"/>
    </source>
</evidence>
<dbReference type="PANTHER" id="PTHR43741">
    <property type="entry name" value="FMN-DEPENDENT NADH-AZOREDUCTASE 1"/>
    <property type="match status" value="1"/>
</dbReference>
<evidence type="ECO:0000256" key="4">
    <source>
        <dbReference type="ARBA" id="ARBA00023027"/>
    </source>
</evidence>
<proteinExistence type="inferred from homology"/>
<dbReference type="Gene3D" id="3.40.50.360">
    <property type="match status" value="1"/>
</dbReference>
<feature type="binding site" evidence="6">
    <location>
        <position position="9"/>
    </location>
    <ligand>
        <name>FMN</name>
        <dbReference type="ChEBI" id="CHEBI:58210"/>
    </ligand>
</feature>
<dbReference type="Proteomes" id="UP001271769">
    <property type="component" value="Unassembled WGS sequence"/>
</dbReference>
<dbReference type="HAMAP" id="MF_01216">
    <property type="entry name" value="Azoreductase_type1"/>
    <property type="match status" value="1"/>
</dbReference>
<reference evidence="8 9" key="1">
    <citation type="journal article" date="2013" name="Antonie Van Leeuwenhoek">
        <title>Dongia rigui sp. nov., isolated from freshwater of a large wetland in Korea.</title>
        <authorList>
            <person name="Baik K.S."/>
            <person name="Hwang Y.M."/>
            <person name="Choi J.S."/>
            <person name="Kwon J."/>
            <person name="Seong C.N."/>
        </authorList>
    </citation>
    <scope>NUCLEOTIDE SEQUENCE [LARGE SCALE GENOMIC DNA]</scope>
    <source>
        <strain evidence="8 9">04SU4-P</strain>
    </source>
</reference>
<comment type="catalytic activity">
    <reaction evidence="6">
        <text>2 a quinone + NADH + H(+) = 2 a 1,4-benzosemiquinone + NAD(+)</text>
        <dbReference type="Rhea" id="RHEA:65952"/>
        <dbReference type="ChEBI" id="CHEBI:15378"/>
        <dbReference type="ChEBI" id="CHEBI:57540"/>
        <dbReference type="ChEBI" id="CHEBI:57945"/>
        <dbReference type="ChEBI" id="CHEBI:132124"/>
        <dbReference type="ChEBI" id="CHEBI:134225"/>
    </reaction>
</comment>
<evidence type="ECO:0000313" key="9">
    <source>
        <dbReference type="Proteomes" id="UP001271769"/>
    </source>
</evidence>
<dbReference type="EC" id="1.7.1.17" evidence="6"/>
<dbReference type="InterPro" id="IPR029039">
    <property type="entry name" value="Flavoprotein-like_sf"/>
</dbReference>
<evidence type="ECO:0000256" key="1">
    <source>
        <dbReference type="ARBA" id="ARBA00022630"/>
    </source>
</evidence>
<feature type="binding site" evidence="6">
    <location>
        <begin position="15"/>
        <end position="17"/>
    </location>
    <ligand>
        <name>FMN</name>
        <dbReference type="ChEBI" id="CHEBI:58210"/>
    </ligand>
</feature>
<gene>
    <name evidence="6" type="primary">azoR</name>
    <name evidence="8" type="ORF">SMD31_13475</name>
</gene>
<organism evidence="8 9">
    <name type="scientific">Dongia rigui</name>
    <dbReference type="NCBI Taxonomy" id="940149"/>
    <lineage>
        <taxon>Bacteria</taxon>
        <taxon>Pseudomonadati</taxon>
        <taxon>Pseudomonadota</taxon>
        <taxon>Alphaproteobacteria</taxon>
        <taxon>Rhodospirillales</taxon>
        <taxon>Dongiaceae</taxon>
        <taxon>Dongia</taxon>
    </lineage>
</organism>
<dbReference type="InterPro" id="IPR023048">
    <property type="entry name" value="NADH:quinone_OxRdtase_FMN_depd"/>
</dbReference>
<comment type="cofactor">
    <cofactor evidence="6">
        <name>FMN</name>
        <dbReference type="ChEBI" id="CHEBI:58210"/>
    </cofactor>
    <text evidence="6">Binds 1 FMN per subunit.</text>
</comment>
<feature type="domain" description="Flavodoxin-like fold" evidence="7">
    <location>
        <begin position="1"/>
        <end position="206"/>
    </location>
</feature>
<keyword evidence="4 6" id="KW-0520">NAD</keyword>
<dbReference type="RefSeq" id="WP_320501417.1">
    <property type="nucleotide sequence ID" value="NZ_JAXCLX010000002.1"/>
</dbReference>
<comment type="caution">
    <text evidence="6">Lacks conserved residue(s) required for the propagation of feature annotation.</text>
</comment>
<keyword evidence="1 6" id="KW-0285">Flavoprotein</keyword>